<dbReference type="CDD" id="cd12261">
    <property type="entry name" value="RRM1_3_MRN1"/>
    <property type="match status" value="1"/>
</dbReference>
<dbReference type="Gene3D" id="3.30.70.330">
    <property type="match status" value="1"/>
</dbReference>
<protein>
    <recommendedName>
        <fullName evidence="3">RRM domain-containing protein</fullName>
    </recommendedName>
</protein>
<dbReference type="Proteomes" id="UP001629113">
    <property type="component" value="Unassembled WGS sequence"/>
</dbReference>
<dbReference type="EMBL" id="JBFCZG010000002">
    <property type="protein sequence ID" value="KAL3425724.1"/>
    <property type="molecule type" value="Genomic_DNA"/>
</dbReference>
<accession>A0ABR4PR15</accession>
<sequence>MASVTLDKVYFETLLRRAQFHTSGLDFTTPVNLPMVTIPKVDHDSLLAASREFGNLRRNLFNGGISEETLALLVQDDPQNAGVQKEDAKRDGETTAEVNAFRTQEVDGRALGSQSIYVPRNGFNGNWDEDESIADELHEHHHEAELTFGPGNKGFDNGYSYNSSGPTAFQPHTGPYYEKNCKRTVLLSKLPSAVTHAEIVDAVRGGMIIDLYLRSKDRTVSISFLEAIHARNFFRHVKRNDLYLGGKRIEIRWNDRQFILSNNIARNISLGATRNLVVRNCANKHTEETIRGDLEHIHNLVVIKVVFNGHDAHISTNSVHNAMFARTCMKSRAIYRGSKIEWDADECALPIEIPSTDFQNDDEKSMIHETTVPKNRFELLSMERSKGGSDTDDFDESGATFDKSLASTVEALVV</sequence>
<organism evidence="1 2">
    <name type="scientific">Phlyctema vagabunda</name>
    <dbReference type="NCBI Taxonomy" id="108571"/>
    <lineage>
        <taxon>Eukaryota</taxon>
        <taxon>Fungi</taxon>
        <taxon>Dikarya</taxon>
        <taxon>Ascomycota</taxon>
        <taxon>Pezizomycotina</taxon>
        <taxon>Leotiomycetes</taxon>
        <taxon>Helotiales</taxon>
        <taxon>Dermateaceae</taxon>
        <taxon>Phlyctema</taxon>
    </lineage>
</organism>
<evidence type="ECO:0000313" key="2">
    <source>
        <dbReference type="Proteomes" id="UP001629113"/>
    </source>
</evidence>
<dbReference type="InterPro" id="IPR012677">
    <property type="entry name" value="Nucleotide-bd_a/b_plait_sf"/>
</dbReference>
<evidence type="ECO:0008006" key="3">
    <source>
        <dbReference type="Google" id="ProtNLM"/>
    </source>
</evidence>
<proteinExistence type="predicted"/>
<gene>
    <name evidence="1" type="ORF">PVAG01_02515</name>
</gene>
<keyword evidence="2" id="KW-1185">Reference proteome</keyword>
<evidence type="ECO:0000313" key="1">
    <source>
        <dbReference type="EMBL" id="KAL3425724.1"/>
    </source>
</evidence>
<name>A0ABR4PR15_9HELO</name>
<comment type="caution">
    <text evidence="1">The sequence shown here is derived from an EMBL/GenBank/DDBJ whole genome shotgun (WGS) entry which is preliminary data.</text>
</comment>
<reference evidence="1 2" key="1">
    <citation type="submission" date="2024-06" db="EMBL/GenBank/DDBJ databases">
        <title>Complete genome of Phlyctema vagabunda strain 19-DSS-EL-015.</title>
        <authorList>
            <person name="Fiorenzani C."/>
        </authorList>
    </citation>
    <scope>NUCLEOTIDE SEQUENCE [LARGE SCALE GENOMIC DNA]</scope>
    <source>
        <strain evidence="1 2">19-DSS-EL-015</strain>
    </source>
</reference>